<dbReference type="AlphaFoldDB" id="A0A1S2N5L6"/>
<organism evidence="1 2">
    <name type="scientific">Massilia timonae</name>
    <dbReference type="NCBI Taxonomy" id="47229"/>
    <lineage>
        <taxon>Bacteria</taxon>
        <taxon>Pseudomonadati</taxon>
        <taxon>Pseudomonadota</taxon>
        <taxon>Betaproteobacteria</taxon>
        <taxon>Burkholderiales</taxon>
        <taxon>Oxalobacteraceae</taxon>
        <taxon>Telluria group</taxon>
        <taxon>Massilia</taxon>
    </lineage>
</organism>
<dbReference type="EMBL" id="JRYB01000001">
    <property type="protein sequence ID" value="OIJ39562.1"/>
    <property type="molecule type" value="Genomic_DNA"/>
</dbReference>
<protein>
    <submittedName>
        <fullName evidence="1">Uncharacterized protein</fullName>
    </submittedName>
</protein>
<sequence>MAEQESSNDNQPKPFVLRRRNRVPVEIAQGRFFARHIVTGDLPVFNKYLKENTSGAETDYNELGKLGILRLVCIDETGDCVPALTEESFSSLTEADVAALAKAVGQACELTSSANISSLPILGSALAKYLSALAKQLNKSSEAIRQSVGANFANLSATVQAALGERFSALSAARNALGTSTAVEAAQLAHERLNSFVGQAIAGAPRVGDAITPPSRPIVVDIEPFRPPKLGKSGIWSLPTSISQI</sequence>
<evidence type="ECO:0000313" key="1">
    <source>
        <dbReference type="EMBL" id="OIJ39562.1"/>
    </source>
</evidence>
<dbReference type="Proteomes" id="UP000180246">
    <property type="component" value="Unassembled WGS sequence"/>
</dbReference>
<reference evidence="1 2" key="1">
    <citation type="submission" date="2014-10" db="EMBL/GenBank/DDBJ databases">
        <authorList>
            <person name="Seo M.-J."/>
            <person name="Seok Y.J."/>
            <person name="Cha I.-T."/>
        </authorList>
    </citation>
    <scope>NUCLEOTIDE SEQUENCE [LARGE SCALE GENOMIC DNA]</scope>
    <source>
        <strain evidence="1 2">NEU</strain>
    </source>
</reference>
<name>A0A1S2N5L6_9BURK</name>
<evidence type="ECO:0000313" key="2">
    <source>
        <dbReference type="Proteomes" id="UP000180246"/>
    </source>
</evidence>
<gene>
    <name evidence="1" type="ORF">LO55_1273</name>
</gene>
<proteinExistence type="predicted"/>
<accession>A0A1S2N5L6</accession>
<comment type="caution">
    <text evidence="1">The sequence shown here is derived from an EMBL/GenBank/DDBJ whole genome shotgun (WGS) entry which is preliminary data.</text>
</comment>